<dbReference type="InterPro" id="IPR005828">
    <property type="entry name" value="MFS_sugar_transport-like"/>
</dbReference>
<feature type="domain" description="Major facilitator superfamily (MFS) profile" evidence="6">
    <location>
        <begin position="96"/>
        <end position="528"/>
    </location>
</feature>
<evidence type="ECO:0000256" key="1">
    <source>
        <dbReference type="ARBA" id="ARBA00004141"/>
    </source>
</evidence>
<name>A0A9J6C5H3_POLVA</name>
<gene>
    <name evidence="7" type="ORF">PVAND_006879</name>
</gene>
<evidence type="ECO:0000259" key="6">
    <source>
        <dbReference type="PROSITE" id="PS50850"/>
    </source>
</evidence>
<dbReference type="OrthoDB" id="4142200at2759"/>
<dbReference type="FunFam" id="1.20.1250.20:FF:000249">
    <property type="entry name" value="facilitated trehalose transporter Tret1"/>
    <property type="match status" value="1"/>
</dbReference>
<feature type="transmembrane region" description="Helical" evidence="5">
    <location>
        <begin position="505"/>
        <end position="524"/>
    </location>
</feature>
<feature type="transmembrane region" description="Helical" evidence="5">
    <location>
        <begin position="219"/>
        <end position="238"/>
    </location>
</feature>
<feature type="transmembrane region" description="Helical" evidence="5">
    <location>
        <begin position="335"/>
        <end position="357"/>
    </location>
</feature>
<evidence type="ECO:0000256" key="5">
    <source>
        <dbReference type="SAM" id="Phobius"/>
    </source>
</evidence>
<evidence type="ECO:0000313" key="8">
    <source>
        <dbReference type="Proteomes" id="UP001107558"/>
    </source>
</evidence>
<feature type="transmembrane region" description="Helical" evidence="5">
    <location>
        <begin position="131"/>
        <end position="151"/>
    </location>
</feature>
<dbReference type="InterPro" id="IPR036259">
    <property type="entry name" value="MFS_trans_sf"/>
</dbReference>
<feature type="transmembrane region" description="Helical" evidence="5">
    <location>
        <begin position="163"/>
        <end position="181"/>
    </location>
</feature>
<evidence type="ECO:0000256" key="2">
    <source>
        <dbReference type="ARBA" id="ARBA00022692"/>
    </source>
</evidence>
<comment type="caution">
    <text evidence="7">The sequence shown here is derived from an EMBL/GenBank/DDBJ whole genome shotgun (WGS) entry which is preliminary data.</text>
</comment>
<dbReference type="PROSITE" id="PS50850">
    <property type="entry name" value="MFS"/>
    <property type="match status" value="1"/>
</dbReference>
<dbReference type="Proteomes" id="UP001107558">
    <property type="component" value="Chromosome 2"/>
</dbReference>
<feature type="transmembrane region" description="Helical" evidence="5">
    <location>
        <begin position="406"/>
        <end position="427"/>
    </location>
</feature>
<dbReference type="Gene3D" id="1.20.1250.20">
    <property type="entry name" value="MFS general substrate transporter like domains"/>
    <property type="match status" value="1"/>
</dbReference>
<evidence type="ECO:0000256" key="4">
    <source>
        <dbReference type="ARBA" id="ARBA00023136"/>
    </source>
</evidence>
<feature type="transmembrane region" description="Helical" evidence="5">
    <location>
        <begin position="439"/>
        <end position="462"/>
    </location>
</feature>
<feature type="transmembrane region" description="Helical" evidence="5">
    <location>
        <begin position="90"/>
        <end position="111"/>
    </location>
</feature>
<evidence type="ECO:0000256" key="3">
    <source>
        <dbReference type="ARBA" id="ARBA00022989"/>
    </source>
</evidence>
<evidence type="ECO:0000313" key="7">
    <source>
        <dbReference type="EMBL" id="KAG5677096.1"/>
    </source>
</evidence>
<dbReference type="EMBL" id="JADBJN010000002">
    <property type="protein sequence ID" value="KAG5677096.1"/>
    <property type="molecule type" value="Genomic_DNA"/>
</dbReference>
<sequence length="559" mass="62442">MAISNCDQFGNECEKVSLGKKFKIININQTMKTNVIADDGVGDGNNKYQEKTQLIEIDKLIINSNSSSDENGLQEVPTKKSTRIGVWHQVLMTGAILLLACAAGMPIGYSTVILPQLVNHPSDALSMDYEMASWVASIHSLATPIGSLVSVPIMDTYGRKNTLLLSIMPLLCGWGIIALSHTHVLILVGRVACGIAVGLMAAPAQILLAEISQANLRGLLVGIPFVSYSCGILMVYGLGSLLNWRMVAWCGVMMPIFSFIAIALAPESPNWLARKGYYEKAKKALTWLRDSEEKAHIELKQTIEHIENEKMNRSHKSQSSVWSVIRQPSVLKPIILINAFNILQILSGTYLIVFYAVDIITEICNFGDDATMQISTMQSAVLTALIRLLLTMVYCYLLLKWKRRNLYLASCLLSAIASTTLSIFLYLKGDTAKSFNDLVIIGTLMLLYISFNTCSMLMPGIMVGELLPLRVRHWSGIIFTAFNLMLFTVTKMFPWLKIVMKTQGLFLMFGCSSLCAFLLFFWMLPETKNKTLNDIEDYYQGQNWIWQKRARKMSQSDQS</sequence>
<keyword evidence="4 5" id="KW-0472">Membrane</keyword>
<dbReference type="PANTHER" id="PTHR48021:SF7">
    <property type="entry name" value="RH09188P"/>
    <property type="match status" value="1"/>
</dbReference>
<protein>
    <recommendedName>
        <fullName evidence="6">Major facilitator superfamily (MFS) profile domain-containing protein</fullName>
    </recommendedName>
</protein>
<feature type="transmembrane region" description="Helical" evidence="5">
    <location>
        <begin position="244"/>
        <end position="265"/>
    </location>
</feature>
<keyword evidence="2 5" id="KW-0812">Transmembrane</keyword>
<keyword evidence="3 5" id="KW-1133">Transmembrane helix</keyword>
<dbReference type="GO" id="GO:0016020">
    <property type="term" value="C:membrane"/>
    <property type="evidence" value="ECO:0007669"/>
    <property type="project" value="UniProtKB-SubCell"/>
</dbReference>
<dbReference type="GO" id="GO:0022857">
    <property type="term" value="F:transmembrane transporter activity"/>
    <property type="evidence" value="ECO:0007669"/>
    <property type="project" value="InterPro"/>
</dbReference>
<proteinExistence type="predicted"/>
<feature type="transmembrane region" description="Helical" evidence="5">
    <location>
        <begin position="187"/>
        <end position="207"/>
    </location>
</feature>
<dbReference type="PANTHER" id="PTHR48021">
    <property type="match status" value="1"/>
</dbReference>
<dbReference type="InterPro" id="IPR020846">
    <property type="entry name" value="MFS_dom"/>
</dbReference>
<feature type="transmembrane region" description="Helical" evidence="5">
    <location>
        <begin position="474"/>
        <end position="493"/>
    </location>
</feature>
<reference evidence="7" key="1">
    <citation type="submission" date="2021-03" db="EMBL/GenBank/DDBJ databases">
        <title>Chromosome level genome of the anhydrobiotic midge Polypedilum vanderplanki.</title>
        <authorList>
            <person name="Yoshida Y."/>
            <person name="Kikawada T."/>
            <person name="Gusev O."/>
        </authorList>
    </citation>
    <scope>NUCLEOTIDE SEQUENCE</scope>
    <source>
        <strain evidence="7">NIAS01</strain>
        <tissue evidence="7">Whole body or cell culture</tissue>
    </source>
</reference>
<comment type="subcellular location">
    <subcellularLocation>
        <location evidence="1">Membrane</location>
        <topology evidence="1">Multi-pass membrane protein</topology>
    </subcellularLocation>
</comment>
<dbReference type="SUPFAM" id="SSF103473">
    <property type="entry name" value="MFS general substrate transporter"/>
    <property type="match status" value="1"/>
</dbReference>
<accession>A0A9J6C5H3</accession>
<dbReference type="AlphaFoldDB" id="A0A9J6C5H3"/>
<dbReference type="InterPro" id="IPR050549">
    <property type="entry name" value="MFS_Trehalose_Transporter"/>
</dbReference>
<feature type="transmembrane region" description="Helical" evidence="5">
    <location>
        <begin position="377"/>
        <end position="399"/>
    </location>
</feature>
<keyword evidence="8" id="KW-1185">Reference proteome</keyword>
<organism evidence="7 8">
    <name type="scientific">Polypedilum vanderplanki</name>
    <name type="common">Sleeping chironomid midge</name>
    <dbReference type="NCBI Taxonomy" id="319348"/>
    <lineage>
        <taxon>Eukaryota</taxon>
        <taxon>Metazoa</taxon>
        <taxon>Ecdysozoa</taxon>
        <taxon>Arthropoda</taxon>
        <taxon>Hexapoda</taxon>
        <taxon>Insecta</taxon>
        <taxon>Pterygota</taxon>
        <taxon>Neoptera</taxon>
        <taxon>Endopterygota</taxon>
        <taxon>Diptera</taxon>
        <taxon>Nematocera</taxon>
        <taxon>Chironomoidea</taxon>
        <taxon>Chironomidae</taxon>
        <taxon>Chironominae</taxon>
        <taxon>Polypedilum</taxon>
        <taxon>Polypedilum</taxon>
    </lineage>
</organism>
<dbReference type="Pfam" id="PF00083">
    <property type="entry name" value="Sugar_tr"/>
    <property type="match status" value="1"/>
</dbReference>